<dbReference type="InterPro" id="IPR020846">
    <property type="entry name" value="MFS_dom"/>
</dbReference>
<dbReference type="PROSITE" id="PS50850">
    <property type="entry name" value="MFS"/>
    <property type="match status" value="1"/>
</dbReference>
<dbReference type="InterPro" id="IPR036259">
    <property type="entry name" value="MFS_trans_sf"/>
</dbReference>
<evidence type="ECO:0000256" key="3">
    <source>
        <dbReference type="ARBA" id="ARBA00022692"/>
    </source>
</evidence>
<evidence type="ECO:0000256" key="2">
    <source>
        <dbReference type="ARBA" id="ARBA00022448"/>
    </source>
</evidence>
<dbReference type="AlphaFoldDB" id="A0A6V7U5W5"/>
<dbReference type="Gene3D" id="1.20.1250.20">
    <property type="entry name" value="MFS general substrate transporter like domains"/>
    <property type="match status" value="1"/>
</dbReference>
<feature type="transmembrane region" description="Helical" evidence="6">
    <location>
        <begin position="65"/>
        <end position="87"/>
    </location>
</feature>
<dbReference type="Pfam" id="PF00083">
    <property type="entry name" value="Sugar_tr"/>
    <property type="match status" value="1"/>
</dbReference>
<proteinExistence type="predicted"/>
<evidence type="ECO:0000256" key="1">
    <source>
        <dbReference type="ARBA" id="ARBA00004141"/>
    </source>
</evidence>
<gene>
    <name evidence="8" type="ORF">MENT_LOCUS8709</name>
</gene>
<keyword evidence="2" id="KW-0813">Transport</keyword>
<evidence type="ECO:0000256" key="5">
    <source>
        <dbReference type="ARBA" id="ARBA00023136"/>
    </source>
</evidence>
<keyword evidence="5 6" id="KW-0472">Membrane</keyword>
<evidence type="ECO:0000256" key="6">
    <source>
        <dbReference type="SAM" id="Phobius"/>
    </source>
</evidence>
<feature type="domain" description="Major facilitator superfamily (MFS) profile" evidence="7">
    <location>
        <begin position="12"/>
        <end position="91"/>
    </location>
</feature>
<dbReference type="OrthoDB" id="4540492at2759"/>
<evidence type="ECO:0000256" key="4">
    <source>
        <dbReference type="ARBA" id="ARBA00022989"/>
    </source>
</evidence>
<sequence>MEERCTGNLFFAALAASIGLVQFGYNIGCINMPADLIKEWFVESYNKGLDKHEKRMTIADMETEWSVAVSIFAIGGIAGGLSCGYFADKYG</sequence>
<reference evidence="8 9" key="1">
    <citation type="submission" date="2020-08" db="EMBL/GenBank/DDBJ databases">
        <authorList>
            <person name="Koutsovoulos G."/>
            <person name="Danchin GJ E."/>
        </authorList>
    </citation>
    <scope>NUCLEOTIDE SEQUENCE [LARGE SCALE GENOMIC DNA]</scope>
</reference>
<dbReference type="PANTHER" id="PTHR23503:SF8">
    <property type="entry name" value="FACILITATED GLUCOSE TRANSPORTER PROTEIN 1"/>
    <property type="match status" value="1"/>
</dbReference>
<feature type="transmembrane region" description="Helical" evidence="6">
    <location>
        <begin position="7"/>
        <end position="25"/>
    </location>
</feature>
<dbReference type="InterPro" id="IPR005828">
    <property type="entry name" value="MFS_sugar_transport-like"/>
</dbReference>
<dbReference type="InterPro" id="IPR045263">
    <property type="entry name" value="GLUT"/>
</dbReference>
<protein>
    <recommendedName>
        <fullName evidence="7">Major facilitator superfamily (MFS) profile domain-containing protein</fullName>
    </recommendedName>
</protein>
<name>A0A6V7U5W5_MELEN</name>
<evidence type="ECO:0000313" key="9">
    <source>
        <dbReference type="Proteomes" id="UP000580250"/>
    </source>
</evidence>
<dbReference type="GO" id="GO:0015149">
    <property type="term" value="F:hexose transmembrane transporter activity"/>
    <property type="evidence" value="ECO:0007669"/>
    <property type="project" value="TreeGrafter"/>
</dbReference>
<keyword evidence="4 6" id="KW-1133">Transmembrane helix</keyword>
<organism evidence="8 9">
    <name type="scientific">Meloidogyne enterolobii</name>
    <name type="common">Root-knot nematode worm</name>
    <name type="synonym">Meloidogyne mayaguensis</name>
    <dbReference type="NCBI Taxonomy" id="390850"/>
    <lineage>
        <taxon>Eukaryota</taxon>
        <taxon>Metazoa</taxon>
        <taxon>Ecdysozoa</taxon>
        <taxon>Nematoda</taxon>
        <taxon>Chromadorea</taxon>
        <taxon>Rhabditida</taxon>
        <taxon>Tylenchina</taxon>
        <taxon>Tylenchomorpha</taxon>
        <taxon>Tylenchoidea</taxon>
        <taxon>Meloidogynidae</taxon>
        <taxon>Meloidogyninae</taxon>
        <taxon>Meloidogyne</taxon>
    </lineage>
</organism>
<keyword evidence="3 6" id="KW-0812">Transmembrane</keyword>
<dbReference type="EMBL" id="CAJEWN010000037">
    <property type="protein sequence ID" value="CAD2146651.1"/>
    <property type="molecule type" value="Genomic_DNA"/>
</dbReference>
<dbReference type="PANTHER" id="PTHR23503">
    <property type="entry name" value="SOLUTE CARRIER FAMILY 2"/>
    <property type="match status" value="1"/>
</dbReference>
<dbReference type="GO" id="GO:0016020">
    <property type="term" value="C:membrane"/>
    <property type="evidence" value="ECO:0007669"/>
    <property type="project" value="UniProtKB-SubCell"/>
</dbReference>
<accession>A0A6V7U5W5</accession>
<dbReference type="Proteomes" id="UP000580250">
    <property type="component" value="Unassembled WGS sequence"/>
</dbReference>
<comment type="subcellular location">
    <subcellularLocation>
        <location evidence="1">Membrane</location>
        <topology evidence="1">Multi-pass membrane protein</topology>
    </subcellularLocation>
</comment>
<comment type="caution">
    <text evidence="8">The sequence shown here is derived from an EMBL/GenBank/DDBJ whole genome shotgun (WGS) entry which is preliminary data.</text>
</comment>
<evidence type="ECO:0000259" key="7">
    <source>
        <dbReference type="PROSITE" id="PS50850"/>
    </source>
</evidence>
<evidence type="ECO:0000313" key="8">
    <source>
        <dbReference type="EMBL" id="CAD2146651.1"/>
    </source>
</evidence>